<evidence type="ECO:0000313" key="15">
    <source>
        <dbReference type="EMBL" id="MQA18335.1"/>
    </source>
</evidence>
<keyword evidence="6 14" id="KW-0963">Cytoplasm</keyword>
<dbReference type="EC" id="2.5.1.72" evidence="4 14"/>
<organism evidence="15 16">
    <name type="scientific">Rugamonas rivuli</name>
    <dbReference type="NCBI Taxonomy" id="2743358"/>
    <lineage>
        <taxon>Bacteria</taxon>
        <taxon>Pseudomonadati</taxon>
        <taxon>Pseudomonadota</taxon>
        <taxon>Betaproteobacteria</taxon>
        <taxon>Burkholderiales</taxon>
        <taxon>Oxalobacteraceae</taxon>
        <taxon>Telluria group</taxon>
        <taxon>Rugamonas</taxon>
    </lineage>
</organism>
<proteinExistence type="inferred from homology"/>
<keyword evidence="9 14" id="KW-0479">Metal-binding</keyword>
<evidence type="ECO:0000256" key="11">
    <source>
        <dbReference type="ARBA" id="ARBA00023014"/>
    </source>
</evidence>
<dbReference type="GO" id="GO:0051539">
    <property type="term" value="F:4 iron, 4 sulfur cluster binding"/>
    <property type="evidence" value="ECO:0007669"/>
    <property type="project" value="UniProtKB-KW"/>
</dbReference>
<comment type="subcellular location">
    <subcellularLocation>
        <location evidence="2 14">Cytoplasm</location>
    </subcellularLocation>
</comment>
<dbReference type="InterPro" id="IPR036094">
    <property type="entry name" value="NadA_sf"/>
</dbReference>
<dbReference type="PANTHER" id="PTHR30573:SF0">
    <property type="entry name" value="QUINOLINATE SYNTHASE, CHLOROPLASTIC"/>
    <property type="match status" value="1"/>
</dbReference>
<dbReference type="NCBIfam" id="NF006877">
    <property type="entry name" value="PRK09375.1-1"/>
    <property type="match status" value="1"/>
</dbReference>
<evidence type="ECO:0000256" key="6">
    <source>
        <dbReference type="ARBA" id="ARBA00022490"/>
    </source>
</evidence>
<dbReference type="FunFam" id="3.40.50.10800:FF:000001">
    <property type="entry name" value="Quinolinate synthase A"/>
    <property type="match status" value="1"/>
</dbReference>
<keyword evidence="10 14" id="KW-0408">Iron</keyword>
<evidence type="ECO:0000256" key="14">
    <source>
        <dbReference type="HAMAP-Rule" id="MF_00567"/>
    </source>
</evidence>
<evidence type="ECO:0000256" key="2">
    <source>
        <dbReference type="ARBA" id="ARBA00004496"/>
    </source>
</evidence>
<comment type="pathway">
    <text evidence="3 14">Cofactor biosynthesis; NAD(+) biosynthesis; quinolinate from iminoaspartate: step 1/1.</text>
</comment>
<dbReference type="Pfam" id="PF02445">
    <property type="entry name" value="NadA"/>
    <property type="match status" value="1"/>
</dbReference>
<name>A0A843S255_9BURK</name>
<reference evidence="15 16" key="1">
    <citation type="submission" date="2019-10" db="EMBL/GenBank/DDBJ databases">
        <title>Two novel species isolated from a subtropical stream in China.</title>
        <authorList>
            <person name="Lu H."/>
        </authorList>
    </citation>
    <scope>NUCLEOTIDE SEQUENCE [LARGE SCALE GENOMIC DNA]</scope>
    <source>
        <strain evidence="15 16">FT103W</strain>
    </source>
</reference>
<dbReference type="AlphaFoldDB" id="A0A843S255"/>
<dbReference type="GO" id="GO:0046872">
    <property type="term" value="F:metal ion binding"/>
    <property type="evidence" value="ECO:0007669"/>
    <property type="project" value="UniProtKB-KW"/>
</dbReference>
<feature type="binding site" evidence="14">
    <location>
        <position position="124"/>
    </location>
    <ligand>
        <name>[4Fe-4S] cluster</name>
        <dbReference type="ChEBI" id="CHEBI:49883"/>
    </ligand>
</feature>
<dbReference type="FunFam" id="3.40.50.10800:FF:000003">
    <property type="entry name" value="Quinolinate synthase A"/>
    <property type="match status" value="1"/>
</dbReference>
<feature type="binding site" evidence="14">
    <location>
        <position position="167"/>
    </location>
    <ligand>
        <name>iminosuccinate</name>
        <dbReference type="ChEBI" id="CHEBI:77875"/>
    </ligand>
</feature>
<evidence type="ECO:0000256" key="5">
    <source>
        <dbReference type="ARBA" id="ARBA00022485"/>
    </source>
</evidence>
<evidence type="ECO:0000313" key="16">
    <source>
        <dbReference type="Proteomes" id="UP000444318"/>
    </source>
</evidence>
<dbReference type="HAMAP" id="MF_00567">
    <property type="entry name" value="NadA_type1"/>
    <property type="match status" value="1"/>
</dbReference>
<comment type="caution">
    <text evidence="15">The sequence shown here is derived from an EMBL/GenBank/DDBJ whole genome shotgun (WGS) entry which is preliminary data.</text>
</comment>
<dbReference type="NCBIfam" id="NF006878">
    <property type="entry name" value="PRK09375.1-2"/>
    <property type="match status" value="1"/>
</dbReference>
<dbReference type="GO" id="GO:0034628">
    <property type="term" value="P:'de novo' NAD+ biosynthetic process from L-aspartate"/>
    <property type="evidence" value="ECO:0007669"/>
    <property type="project" value="TreeGrafter"/>
</dbReference>
<feature type="binding site" evidence="14">
    <location>
        <position position="211"/>
    </location>
    <ligand>
        <name>[4Fe-4S] cluster</name>
        <dbReference type="ChEBI" id="CHEBI:49883"/>
    </ligand>
</feature>
<evidence type="ECO:0000256" key="13">
    <source>
        <dbReference type="ARBA" id="ARBA00073059"/>
    </source>
</evidence>
<dbReference type="PANTHER" id="PTHR30573">
    <property type="entry name" value="QUINOLINATE SYNTHETASE A"/>
    <property type="match status" value="1"/>
</dbReference>
<evidence type="ECO:0000256" key="1">
    <source>
        <dbReference type="ARBA" id="ARBA00003791"/>
    </source>
</evidence>
<dbReference type="Proteomes" id="UP000444318">
    <property type="component" value="Unassembled WGS sequence"/>
</dbReference>
<dbReference type="InterPro" id="IPR003473">
    <property type="entry name" value="NadA"/>
</dbReference>
<keyword evidence="5 14" id="KW-0004">4Fe-4S</keyword>
<comment type="cofactor">
    <cofactor evidence="14">
        <name>[4Fe-4S] cluster</name>
        <dbReference type="ChEBI" id="CHEBI:49883"/>
    </cofactor>
    <text evidence="14">Binds 1 [4Fe-4S] cluster per subunit.</text>
</comment>
<keyword evidence="11 14" id="KW-0411">Iron-sulfur</keyword>
<keyword evidence="8 14" id="KW-0808">Transferase</keyword>
<evidence type="ECO:0000256" key="7">
    <source>
        <dbReference type="ARBA" id="ARBA00022642"/>
    </source>
</evidence>
<dbReference type="UniPathway" id="UPA00253">
    <property type="reaction ID" value="UER00327"/>
</dbReference>
<dbReference type="GO" id="GO:0005829">
    <property type="term" value="C:cytosol"/>
    <property type="evidence" value="ECO:0007669"/>
    <property type="project" value="TreeGrafter"/>
</dbReference>
<evidence type="ECO:0000256" key="3">
    <source>
        <dbReference type="ARBA" id="ARBA00005065"/>
    </source>
</evidence>
<dbReference type="GO" id="GO:0008987">
    <property type="term" value="F:quinolinate synthetase A activity"/>
    <property type="evidence" value="ECO:0007669"/>
    <property type="project" value="UniProtKB-UniRule"/>
</dbReference>
<feature type="binding site" evidence="14">
    <location>
        <position position="308"/>
    </location>
    <ligand>
        <name>[4Fe-4S] cluster</name>
        <dbReference type="ChEBI" id="CHEBI:49883"/>
    </ligand>
</feature>
<comment type="function">
    <text evidence="1 14">Catalyzes the condensation of iminoaspartate with dihydroxyacetone phosphate to form quinolinate.</text>
</comment>
<accession>A0A843S255</accession>
<gene>
    <name evidence="14 15" type="primary">nadA</name>
    <name evidence="15" type="ORF">GEV01_02275</name>
</gene>
<comment type="similarity">
    <text evidence="14">Belongs to the quinolinate synthase family. Type 1 subfamily.</text>
</comment>
<evidence type="ECO:0000256" key="8">
    <source>
        <dbReference type="ARBA" id="ARBA00022679"/>
    </source>
</evidence>
<feature type="binding site" evidence="14">
    <location>
        <position position="254"/>
    </location>
    <ligand>
        <name>iminosuccinate</name>
        <dbReference type="ChEBI" id="CHEBI:77875"/>
    </ligand>
</feature>
<keyword evidence="16" id="KW-1185">Reference proteome</keyword>
<dbReference type="RefSeq" id="WP_152801290.1">
    <property type="nucleotide sequence ID" value="NZ_WHUF01000001.1"/>
</dbReference>
<dbReference type="EMBL" id="WHUF01000001">
    <property type="protein sequence ID" value="MQA18335.1"/>
    <property type="molecule type" value="Genomic_DNA"/>
</dbReference>
<feature type="binding site" evidence="14">
    <location>
        <begin position="150"/>
        <end position="152"/>
    </location>
    <ligand>
        <name>iminosuccinate</name>
        <dbReference type="ChEBI" id="CHEBI:77875"/>
    </ligand>
</feature>
<dbReference type="SUPFAM" id="SSF142754">
    <property type="entry name" value="NadA-like"/>
    <property type="match status" value="1"/>
</dbReference>
<protein>
    <recommendedName>
        <fullName evidence="13 14">Quinolinate synthase</fullName>
        <ecNumber evidence="4 14">2.5.1.72</ecNumber>
    </recommendedName>
</protein>
<sequence>MQTIDIKSVEYEHPQDGASCTAHAWARTPATPSPEQRIELKERIKRLLKEKQAVLVSHYYVDADLQDLAEETGGCVSDSLEMARFGRDHPAKTLVVAGVRFMGETAKILSPEKRILMPDLDATCSLDLGCPVDEFTAFCDAHPDRTVVVYANTSAAVKARADWMVTSSIGLDIVKHLHEQGKKILWAPDKHLGSYIQKQTGADMLLWQGSCLVHDEFKGIELDLLKAEYPNAKVLVHPESPANVVALADVVGSTTQIINAAVESDADTFIVATDNGILHKMRAAAPGKRFIEAPTAGNSASCKSCAHCPWMAMNGLQNLADVLENMDNNSANEIHVDPEIGKQAVTSINRMLDFAAAKTAKVQPGADLAKEAKLFSGIGPA</sequence>
<evidence type="ECO:0000256" key="4">
    <source>
        <dbReference type="ARBA" id="ARBA00012669"/>
    </source>
</evidence>
<feature type="binding site" evidence="14">
    <location>
        <begin position="237"/>
        <end position="239"/>
    </location>
    <ligand>
        <name>iminosuccinate</name>
        <dbReference type="ChEBI" id="CHEBI:77875"/>
    </ligand>
</feature>
<evidence type="ECO:0000256" key="10">
    <source>
        <dbReference type="ARBA" id="ARBA00023004"/>
    </source>
</evidence>
<evidence type="ECO:0000256" key="12">
    <source>
        <dbReference type="ARBA" id="ARBA00050125"/>
    </source>
</evidence>
<comment type="catalytic activity">
    <reaction evidence="12">
        <text>iminosuccinate + dihydroxyacetone phosphate = quinolinate + phosphate + 2 H2O + H(+)</text>
        <dbReference type="Rhea" id="RHEA:25888"/>
        <dbReference type="ChEBI" id="CHEBI:15377"/>
        <dbReference type="ChEBI" id="CHEBI:15378"/>
        <dbReference type="ChEBI" id="CHEBI:29959"/>
        <dbReference type="ChEBI" id="CHEBI:43474"/>
        <dbReference type="ChEBI" id="CHEBI:57642"/>
        <dbReference type="ChEBI" id="CHEBI:77875"/>
        <dbReference type="EC" id="2.5.1.72"/>
    </reaction>
    <physiologicalReaction direction="left-to-right" evidence="12">
        <dbReference type="Rhea" id="RHEA:25889"/>
    </physiologicalReaction>
</comment>
<dbReference type="InterPro" id="IPR023513">
    <property type="entry name" value="Quinolinate_synth_A_type1"/>
</dbReference>
<dbReference type="NCBIfam" id="TIGR00550">
    <property type="entry name" value="nadA"/>
    <property type="match status" value="1"/>
</dbReference>
<keyword evidence="7 14" id="KW-0662">Pyridine nucleotide biosynthesis</keyword>
<feature type="binding site" evidence="14">
    <location>
        <position position="79"/>
    </location>
    <ligand>
        <name>iminosuccinate</name>
        <dbReference type="ChEBI" id="CHEBI:77875"/>
    </ligand>
</feature>
<evidence type="ECO:0000256" key="9">
    <source>
        <dbReference type="ARBA" id="ARBA00022723"/>
    </source>
</evidence>
<dbReference type="Gene3D" id="3.40.50.10800">
    <property type="entry name" value="NadA-like"/>
    <property type="match status" value="3"/>
</dbReference>
<feature type="binding site" evidence="14">
    <location>
        <position position="58"/>
    </location>
    <ligand>
        <name>iminosuccinate</name>
        <dbReference type="ChEBI" id="CHEBI:77875"/>
    </ligand>
</feature>